<evidence type="ECO:0000313" key="2">
    <source>
        <dbReference type="Proteomes" id="UP000183365"/>
    </source>
</evidence>
<dbReference type="OrthoDB" id="3972046at2759"/>
<dbReference type="AlphaFoldDB" id="A0A1L0AYB6"/>
<dbReference type="Proteomes" id="UP000183365">
    <property type="component" value="Unassembled WGS sequence"/>
</dbReference>
<dbReference type="EMBL" id="FQNF01000018">
    <property type="protein sequence ID" value="SGZ39130.1"/>
    <property type="molecule type" value="Genomic_DNA"/>
</dbReference>
<organism evidence="1 2">
    <name type="scientific">Hanseniaspora guilliermondii</name>
    <dbReference type="NCBI Taxonomy" id="56406"/>
    <lineage>
        <taxon>Eukaryota</taxon>
        <taxon>Fungi</taxon>
        <taxon>Dikarya</taxon>
        <taxon>Ascomycota</taxon>
        <taxon>Saccharomycotina</taxon>
        <taxon>Saccharomycetes</taxon>
        <taxon>Saccharomycodales</taxon>
        <taxon>Saccharomycodaceae</taxon>
        <taxon>Hanseniaspora</taxon>
    </lineage>
</organism>
<keyword evidence="2" id="KW-1185">Reference proteome</keyword>
<dbReference type="VEuPathDB" id="FungiDB:HGUI_01330"/>
<protein>
    <submittedName>
        <fullName evidence="1">Uncharacterized protein</fullName>
    </submittedName>
</protein>
<name>A0A1L0AYB6_9ASCO</name>
<gene>
    <name evidence="1" type="ORF">HGUI_01330</name>
</gene>
<proteinExistence type="predicted"/>
<reference evidence="2" key="1">
    <citation type="submission" date="2016-11" db="EMBL/GenBank/DDBJ databases">
        <authorList>
            <person name="Guldener U."/>
        </authorList>
    </citation>
    <scope>NUCLEOTIDE SEQUENCE [LARGE SCALE GENOMIC DNA]</scope>
</reference>
<evidence type="ECO:0000313" key="1">
    <source>
        <dbReference type="EMBL" id="SGZ39130.1"/>
    </source>
</evidence>
<sequence length="661" mass="77260">MARPKHERQIALSLKYKATINKTLDSLKTCTNINVIKSKLYLLLNFLVNMKKDSLSEKMEDESQYSEIIKDLYLKLYKKDIVIVLLIAQFYIKNMHDYIPICFKGLNIPILTEGFVGPISFNKTISSMFINSDGINKREVDKLFMNKYSQIFDICDFWLSFDIHSFDKNHFLNEDHPVFWEISALNDCSNMKNIELLETTPLQKYFLTKQIPLLLSDKSVLTEVEDLDLITQYAELTENEFLKYFVEKNNVSDDREKTNLKLILSLIPIMEVLDHAEEDFQHNQHFITLLSHGISFLIEYLKHGEYIDILNIHNILSSKFMKSNYTLVTVLEMCKSILILHNMEQVDNINFEKFTTFLPLSFYKEILPNLPTLTKHDIWNSKTKYHNIVSSSVKFESINFCIFLLQRLIQITLDGYNNLEVDMDVNTKLHQVLAKMRFLEIYYFKQLSFLTSEASSGSLGCYEHIFVDAHRRILYLNSVELQLTYFDNWSIEYTSNLSTNIEHFVRFFIFDIWDDYPQLKLLTQTLVAEMYLSDLMSRNKSLNTYLRQDINFKTLSNNKQSNPQCNVGISKLIKTLVHDEENLEKVDELLEEMKTRHLAIAKTTQRLALKPMNGNIYTTPEKSNHIASPKSKAISINDLKLKTENLDIDDIAPQSAIIHPL</sequence>
<accession>A0A1L0AYB6</accession>